<sequence length="555" mass="58669">MTTRRRRRGPVDPRLWSRSAAGRRYLLVSTGLSLVTTVCVVVIAVAVGTILAGVVTDPARRTPGAWTVELTILGVAVLGRVVATHLRARTAHRSATRVVQDLTADALDAAARVPDRRLDHRRAEWTTVLTRSLDGLRPYLTDYVPSLLLAATVTPAALAVVAWFDPLSAVVVAVTLPTIPVFMILIGRLTEGRSRRTLDATAALAGRQLDLLAGVPTLRALGREQGPEERVAELGDRHRRTTMRALRTAFLSSMVLELLASLGVALVAVTIGLRLVRGEMELAPGIVALILAPEIYFPLRAVGAAFHASEDGAEAADRVFALLDEDAERPRTGTVDPPVAQPLRWHGVTVDGRDGPAPHELSAECRPGEVTVLTGPNGSGKSTALTVALGLTEPDRGRVTVGDVDVADLDLERWWASVAWLPQRPAITAGTIRDNVWCDDDDLVTAAAVTTGLDAVVASAPDGWATRLGDGGDGLSLGERQRLALTRTLASSARVLLLDEPTAHLDSAGAAAVLAALVRLAAAGRTVVIVGHTPDVLAAADRVVSVTDAPVWSSR</sequence>
<feature type="domain" description="ABC transporter" evidence="8">
    <location>
        <begin position="343"/>
        <end position="555"/>
    </location>
</feature>
<dbReference type="SUPFAM" id="SSF90123">
    <property type="entry name" value="ABC transporter transmembrane region"/>
    <property type="match status" value="1"/>
</dbReference>
<dbReference type="PANTHER" id="PTHR24221:SF590">
    <property type="entry name" value="COMPONENT LINKED WITH THE ASSEMBLY OF CYTOCHROME' TRANSPORT TRANSMEMBRANE ATP-BINDING PROTEIN ABC TRANSPORTER CYDD-RELATED"/>
    <property type="match status" value="1"/>
</dbReference>
<feature type="transmembrane region" description="Helical" evidence="7">
    <location>
        <begin position="143"/>
        <end position="164"/>
    </location>
</feature>
<dbReference type="InterPro" id="IPR003593">
    <property type="entry name" value="AAA+_ATPase"/>
</dbReference>
<dbReference type="PROSITE" id="PS50893">
    <property type="entry name" value="ABC_TRANSPORTER_2"/>
    <property type="match status" value="1"/>
</dbReference>
<comment type="subcellular location">
    <subcellularLocation>
        <location evidence="1">Cell membrane</location>
        <topology evidence="1">Multi-pass membrane protein</topology>
    </subcellularLocation>
</comment>
<dbReference type="Pfam" id="PF00005">
    <property type="entry name" value="ABC_tran"/>
    <property type="match status" value="1"/>
</dbReference>
<dbReference type="Gene3D" id="3.40.50.300">
    <property type="entry name" value="P-loop containing nucleotide triphosphate hydrolases"/>
    <property type="match status" value="1"/>
</dbReference>
<dbReference type="NCBIfam" id="TIGR02857">
    <property type="entry name" value="CydD"/>
    <property type="match status" value="1"/>
</dbReference>
<evidence type="ECO:0000256" key="2">
    <source>
        <dbReference type="ARBA" id="ARBA00022692"/>
    </source>
</evidence>
<dbReference type="Gene3D" id="1.20.1560.10">
    <property type="entry name" value="ABC transporter type 1, transmembrane domain"/>
    <property type="match status" value="1"/>
</dbReference>
<keyword evidence="5 7" id="KW-1133">Transmembrane helix</keyword>
<dbReference type="InterPro" id="IPR039421">
    <property type="entry name" value="Type_1_exporter"/>
</dbReference>
<evidence type="ECO:0000313" key="10">
    <source>
        <dbReference type="EMBL" id="SFA57540.1"/>
    </source>
</evidence>
<keyword evidence="2 7" id="KW-0812">Transmembrane</keyword>
<dbReference type="SUPFAM" id="SSF52540">
    <property type="entry name" value="P-loop containing nucleoside triphosphate hydrolases"/>
    <property type="match status" value="1"/>
</dbReference>
<feature type="transmembrane region" description="Helical" evidence="7">
    <location>
        <begin position="249"/>
        <end position="276"/>
    </location>
</feature>
<evidence type="ECO:0000256" key="5">
    <source>
        <dbReference type="ARBA" id="ARBA00022989"/>
    </source>
</evidence>
<evidence type="ECO:0000256" key="3">
    <source>
        <dbReference type="ARBA" id="ARBA00022741"/>
    </source>
</evidence>
<dbReference type="GO" id="GO:0005524">
    <property type="term" value="F:ATP binding"/>
    <property type="evidence" value="ECO:0007669"/>
    <property type="project" value="UniProtKB-KW"/>
</dbReference>
<dbReference type="InterPro" id="IPR011527">
    <property type="entry name" value="ABC1_TM_dom"/>
</dbReference>
<evidence type="ECO:0000259" key="9">
    <source>
        <dbReference type="PROSITE" id="PS50929"/>
    </source>
</evidence>
<evidence type="ECO:0000256" key="7">
    <source>
        <dbReference type="SAM" id="Phobius"/>
    </source>
</evidence>
<dbReference type="InterPro" id="IPR036640">
    <property type="entry name" value="ABC1_TM_sf"/>
</dbReference>
<evidence type="ECO:0000313" key="11">
    <source>
        <dbReference type="Proteomes" id="UP000182054"/>
    </source>
</evidence>
<evidence type="ECO:0000256" key="4">
    <source>
        <dbReference type="ARBA" id="ARBA00022840"/>
    </source>
</evidence>
<evidence type="ECO:0000256" key="6">
    <source>
        <dbReference type="ARBA" id="ARBA00023136"/>
    </source>
</evidence>
<feature type="transmembrane region" description="Helical" evidence="7">
    <location>
        <begin position="170"/>
        <end position="189"/>
    </location>
</feature>
<dbReference type="GO" id="GO:0016887">
    <property type="term" value="F:ATP hydrolysis activity"/>
    <property type="evidence" value="ECO:0007669"/>
    <property type="project" value="InterPro"/>
</dbReference>
<reference evidence="10 11" key="1">
    <citation type="submission" date="2016-10" db="EMBL/GenBank/DDBJ databases">
        <authorList>
            <person name="de Groot N.N."/>
        </authorList>
    </citation>
    <scope>NUCLEOTIDE SEQUENCE [LARGE SCALE GENOMIC DNA]</scope>
    <source>
        <strain evidence="10 11">DSM 44908</strain>
    </source>
</reference>
<keyword evidence="6 7" id="KW-0472">Membrane</keyword>
<dbReference type="EMBL" id="FOJN01000011">
    <property type="protein sequence ID" value="SFA57540.1"/>
    <property type="molecule type" value="Genomic_DNA"/>
</dbReference>
<dbReference type="Proteomes" id="UP000182054">
    <property type="component" value="Unassembled WGS sequence"/>
</dbReference>
<dbReference type="GO" id="GO:0042883">
    <property type="term" value="P:cysteine transport"/>
    <property type="evidence" value="ECO:0007669"/>
    <property type="project" value="InterPro"/>
</dbReference>
<dbReference type="GO" id="GO:0140359">
    <property type="term" value="F:ABC-type transporter activity"/>
    <property type="evidence" value="ECO:0007669"/>
    <property type="project" value="InterPro"/>
</dbReference>
<name>A0A1I0U0V0_9NOCA</name>
<keyword evidence="4 10" id="KW-0067">ATP-binding</keyword>
<dbReference type="RefSeq" id="WP_068363045.1">
    <property type="nucleotide sequence ID" value="NZ_FOJN01000011.1"/>
</dbReference>
<keyword evidence="3" id="KW-0547">Nucleotide-binding</keyword>
<gene>
    <name evidence="10" type="ORF">SAMN05444374_111145</name>
</gene>
<dbReference type="OrthoDB" id="9806127at2"/>
<dbReference type="InterPro" id="IPR027417">
    <property type="entry name" value="P-loop_NTPase"/>
</dbReference>
<dbReference type="InterPro" id="IPR003439">
    <property type="entry name" value="ABC_transporter-like_ATP-bd"/>
</dbReference>
<dbReference type="GeneID" id="85486716"/>
<dbReference type="GO" id="GO:0005886">
    <property type="term" value="C:plasma membrane"/>
    <property type="evidence" value="ECO:0007669"/>
    <property type="project" value="UniProtKB-SubCell"/>
</dbReference>
<dbReference type="PROSITE" id="PS50929">
    <property type="entry name" value="ABC_TM1F"/>
    <property type="match status" value="1"/>
</dbReference>
<dbReference type="SMART" id="SM00382">
    <property type="entry name" value="AAA"/>
    <property type="match status" value="1"/>
</dbReference>
<dbReference type="CDD" id="cd18584">
    <property type="entry name" value="ABC_6TM_AarD_CydD"/>
    <property type="match status" value="1"/>
</dbReference>
<evidence type="ECO:0000256" key="1">
    <source>
        <dbReference type="ARBA" id="ARBA00004651"/>
    </source>
</evidence>
<accession>A0A1I0U0V0</accession>
<proteinExistence type="predicted"/>
<feature type="transmembrane region" description="Helical" evidence="7">
    <location>
        <begin position="64"/>
        <end position="83"/>
    </location>
</feature>
<protein>
    <submittedName>
        <fullName evidence="10">ATP-binding cassette, subfamily C, CydD</fullName>
    </submittedName>
</protein>
<feature type="domain" description="ABC transmembrane type-1" evidence="9">
    <location>
        <begin position="27"/>
        <end position="311"/>
    </location>
</feature>
<dbReference type="InterPro" id="IPR014216">
    <property type="entry name" value="ABC_transptr_CydD"/>
</dbReference>
<dbReference type="Pfam" id="PF00664">
    <property type="entry name" value="ABC_membrane"/>
    <property type="match status" value="1"/>
</dbReference>
<evidence type="ECO:0000259" key="8">
    <source>
        <dbReference type="PROSITE" id="PS50893"/>
    </source>
</evidence>
<feature type="transmembrane region" description="Helical" evidence="7">
    <location>
        <begin position="25"/>
        <end position="52"/>
    </location>
</feature>
<organism evidence="10 11">
    <name type="scientific">Rhodococcoides kroppenstedtii</name>
    <dbReference type="NCBI Taxonomy" id="293050"/>
    <lineage>
        <taxon>Bacteria</taxon>
        <taxon>Bacillati</taxon>
        <taxon>Actinomycetota</taxon>
        <taxon>Actinomycetes</taxon>
        <taxon>Mycobacteriales</taxon>
        <taxon>Nocardiaceae</taxon>
        <taxon>Rhodococcoides</taxon>
    </lineage>
</organism>
<dbReference type="PANTHER" id="PTHR24221">
    <property type="entry name" value="ATP-BINDING CASSETTE SUB-FAMILY B"/>
    <property type="match status" value="1"/>
</dbReference>
<dbReference type="AlphaFoldDB" id="A0A1I0U0V0"/>